<dbReference type="Proteomes" id="UP000077266">
    <property type="component" value="Unassembled WGS sequence"/>
</dbReference>
<feature type="non-terminal residue" evidence="1">
    <location>
        <position position="1"/>
    </location>
</feature>
<evidence type="ECO:0000313" key="1">
    <source>
        <dbReference type="EMBL" id="KZV78786.1"/>
    </source>
</evidence>
<dbReference type="AlphaFoldDB" id="A0A166N5T3"/>
<dbReference type="InParanoid" id="A0A166N5T3"/>
<organism evidence="1 2">
    <name type="scientific">Exidia glandulosa HHB12029</name>
    <dbReference type="NCBI Taxonomy" id="1314781"/>
    <lineage>
        <taxon>Eukaryota</taxon>
        <taxon>Fungi</taxon>
        <taxon>Dikarya</taxon>
        <taxon>Basidiomycota</taxon>
        <taxon>Agaricomycotina</taxon>
        <taxon>Agaricomycetes</taxon>
        <taxon>Auriculariales</taxon>
        <taxon>Exidiaceae</taxon>
        <taxon>Exidia</taxon>
    </lineage>
</organism>
<dbReference type="STRING" id="1314781.A0A166N5T3"/>
<dbReference type="Gene3D" id="1.25.10.10">
    <property type="entry name" value="Leucine-rich Repeat Variant"/>
    <property type="match status" value="1"/>
</dbReference>
<gene>
    <name evidence="1" type="ORF">EXIGLDRAFT_578594</name>
</gene>
<evidence type="ECO:0000313" key="2">
    <source>
        <dbReference type="Proteomes" id="UP000077266"/>
    </source>
</evidence>
<sequence length="144" mass="16118">TFCESFLPQCMSYLLEQLTKPTERPSAFIAIGHVAIAVKTEIKEFLPAIMKQVRTCLQAHGRRGVQLQNEETVFDCLAMLAESVGPHLTKLVYEQLDLVFSCALSDALFNALSAMSRNIPQLHTPIQERLLSLISQKLVGQPYQ</sequence>
<name>A0A166N5T3_EXIGL</name>
<feature type="non-terminal residue" evidence="1">
    <location>
        <position position="144"/>
    </location>
</feature>
<dbReference type="InterPro" id="IPR016024">
    <property type="entry name" value="ARM-type_fold"/>
</dbReference>
<reference evidence="1 2" key="1">
    <citation type="journal article" date="2016" name="Mol. Biol. Evol.">
        <title>Comparative Genomics of Early-Diverging Mushroom-Forming Fungi Provides Insights into the Origins of Lignocellulose Decay Capabilities.</title>
        <authorList>
            <person name="Nagy L.G."/>
            <person name="Riley R."/>
            <person name="Tritt A."/>
            <person name="Adam C."/>
            <person name="Daum C."/>
            <person name="Floudas D."/>
            <person name="Sun H."/>
            <person name="Yadav J.S."/>
            <person name="Pangilinan J."/>
            <person name="Larsson K.H."/>
            <person name="Matsuura K."/>
            <person name="Barry K."/>
            <person name="Labutti K."/>
            <person name="Kuo R."/>
            <person name="Ohm R.A."/>
            <person name="Bhattacharya S.S."/>
            <person name="Shirouzu T."/>
            <person name="Yoshinaga Y."/>
            <person name="Martin F.M."/>
            <person name="Grigoriev I.V."/>
            <person name="Hibbett D.S."/>
        </authorList>
    </citation>
    <scope>NUCLEOTIDE SEQUENCE [LARGE SCALE GENOMIC DNA]</scope>
    <source>
        <strain evidence="1 2">HHB12029</strain>
    </source>
</reference>
<dbReference type="InterPro" id="IPR011989">
    <property type="entry name" value="ARM-like"/>
</dbReference>
<dbReference type="OrthoDB" id="381190at2759"/>
<dbReference type="EMBL" id="KV426764">
    <property type="protein sequence ID" value="KZV78786.1"/>
    <property type="molecule type" value="Genomic_DNA"/>
</dbReference>
<dbReference type="SUPFAM" id="SSF48371">
    <property type="entry name" value="ARM repeat"/>
    <property type="match status" value="1"/>
</dbReference>
<protein>
    <submittedName>
        <fullName evidence="1">Uncharacterized protein</fullName>
    </submittedName>
</protein>
<keyword evidence="2" id="KW-1185">Reference proteome</keyword>
<accession>A0A166N5T3</accession>
<proteinExistence type="predicted"/>